<dbReference type="GO" id="GO:0004803">
    <property type="term" value="F:transposase activity"/>
    <property type="evidence" value="ECO:0007669"/>
    <property type="project" value="InterPro"/>
</dbReference>
<evidence type="ECO:0000313" key="3">
    <source>
        <dbReference type="EMBL" id="MBX8632844.1"/>
    </source>
</evidence>
<dbReference type="NCBIfam" id="NF033542">
    <property type="entry name" value="transpos_IS110"/>
    <property type="match status" value="1"/>
</dbReference>
<evidence type="ECO:0000313" key="4">
    <source>
        <dbReference type="Proteomes" id="UP000716004"/>
    </source>
</evidence>
<accession>A0A8J7YLT0</accession>
<name>A0A8J7YLT0_9ARCH</name>
<evidence type="ECO:0000259" key="2">
    <source>
        <dbReference type="Pfam" id="PF02371"/>
    </source>
</evidence>
<feature type="domain" description="Transposase IS116/IS110/IS902 C-terminal" evidence="2">
    <location>
        <begin position="282"/>
        <end position="366"/>
    </location>
</feature>
<feature type="domain" description="Transposase IS110-like N-terminal" evidence="1">
    <location>
        <begin position="16"/>
        <end position="174"/>
    </location>
</feature>
<dbReference type="AlphaFoldDB" id="A0A8J7YLT0"/>
<organism evidence="3 4">
    <name type="scientific">Candidatus Sysuiplasma superficiale</name>
    <dbReference type="NCBI Taxonomy" id="2823368"/>
    <lineage>
        <taxon>Archaea</taxon>
        <taxon>Methanobacteriati</taxon>
        <taxon>Thermoplasmatota</taxon>
        <taxon>Thermoplasmata</taxon>
        <taxon>Candidatus Sysuiplasmatales</taxon>
        <taxon>Candidatus Sysuiplasmataceae</taxon>
        <taxon>Candidatus Sysuiplasma</taxon>
    </lineage>
</organism>
<comment type="caution">
    <text evidence="3">The sequence shown here is derived from an EMBL/GenBank/DDBJ whole genome shotgun (WGS) entry which is preliminary data.</text>
</comment>
<dbReference type="GO" id="GO:0003677">
    <property type="term" value="F:DNA binding"/>
    <property type="evidence" value="ECO:0007669"/>
    <property type="project" value="InterPro"/>
</dbReference>
<feature type="non-terminal residue" evidence="3">
    <location>
        <position position="1"/>
    </location>
</feature>
<dbReference type="Proteomes" id="UP000716004">
    <property type="component" value="Unassembled WGS sequence"/>
</dbReference>
<dbReference type="Pfam" id="PF02371">
    <property type="entry name" value="Transposase_20"/>
    <property type="match status" value="1"/>
</dbReference>
<sequence length="416" mass="46735">LPDQDMGQGVIKMLSVGIDTHLEMHQVEVLNEEEKVMWRGQIGNNRKGFEELLEKLSTIEKSNDQQFVGVYINPTGCYHVPLSHFLQQKGYKVIAVDPRRSAAGRKMENLGRVKSDRVDAYILASLPWRNRKFRETSTHEREPLSELTRERKSMEGSKTRVVNAIHSDLAAVFPEYRTLFDDIATKTSLAVLRRYTLPANISNASADELADVITKASRNHSGKVTARKLRELALSTVGIQDTNGIYLFKMRENVKLLEQLLSIISELDDRIKELSAGDMRVEHLDDMKGIDTVTAASIVSEIGPIKQFDSAGKLKAYGGKAPDMNGSGGKERGKRVTKIRNGYLASTIYIASRSLVAHGSPEFKAVFNREISKGKHRKKAYTAVGNRLLDSIYSMLKNGKPYRERIPAKHRVHDFP</sequence>
<evidence type="ECO:0000259" key="1">
    <source>
        <dbReference type="Pfam" id="PF01548"/>
    </source>
</evidence>
<dbReference type="InterPro" id="IPR047650">
    <property type="entry name" value="Transpos_IS110"/>
</dbReference>
<dbReference type="GO" id="GO:0006313">
    <property type="term" value="P:DNA transposition"/>
    <property type="evidence" value="ECO:0007669"/>
    <property type="project" value="InterPro"/>
</dbReference>
<gene>
    <name evidence="3" type="ORF">J9259_10100</name>
</gene>
<dbReference type="PANTHER" id="PTHR33055">
    <property type="entry name" value="TRANSPOSASE FOR INSERTION SEQUENCE ELEMENT IS1111A"/>
    <property type="match status" value="1"/>
</dbReference>
<protein>
    <submittedName>
        <fullName evidence="3">IS110 family transposase</fullName>
    </submittedName>
</protein>
<proteinExistence type="predicted"/>
<dbReference type="InterPro" id="IPR003346">
    <property type="entry name" value="Transposase_20"/>
</dbReference>
<reference evidence="3" key="1">
    <citation type="submission" date="2021-04" db="EMBL/GenBank/DDBJ databases">
        <title>Genomic insights into ecological role and evolution of a novel Thermoplasmata order Candidatus Sysuiplasmatales.</title>
        <authorList>
            <person name="Yuan Y."/>
        </authorList>
    </citation>
    <scope>NUCLEOTIDE SEQUENCE</scope>
    <source>
        <strain evidence="3">YP2-bin.285</strain>
    </source>
</reference>
<dbReference type="Pfam" id="PF01548">
    <property type="entry name" value="DEDD_Tnp_IS110"/>
    <property type="match status" value="1"/>
</dbReference>
<dbReference type="EMBL" id="JAGVSJ010000086">
    <property type="protein sequence ID" value="MBX8632844.1"/>
    <property type="molecule type" value="Genomic_DNA"/>
</dbReference>
<dbReference type="PANTHER" id="PTHR33055:SF13">
    <property type="entry name" value="TRANSPOSASE"/>
    <property type="match status" value="1"/>
</dbReference>
<dbReference type="InterPro" id="IPR002525">
    <property type="entry name" value="Transp_IS110-like_N"/>
</dbReference>